<accession>F1T4X8</accession>
<feature type="transmembrane region" description="Helical" evidence="7">
    <location>
        <begin position="12"/>
        <end position="40"/>
    </location>
</feature>
<dbReference type="Proteomes" id="UP000005947">
    <property type="component" value="Unassembled WGS sequence"/>
</dbReference>
<dbReference type="PROSITE" id="PS50928">
    <property type="entry name" value="ABC_TM1"/>
    <property type="match status" value="1"/>
</dbReference>
<evidence type="ECO:0000256" key="3">
    <source>
        <dbReference type="ARBA" id="ARBA00022475"/>
    </source>
</evidence>
<feature type="transmembrane region" description="Helical" evidence="7">
    <location>
        <begin position="190"/>
        <end position="212"/>
    </location>
</feature>
<evidence type="ECO:0000313" key="9">
    <source>
        <dbReference type="EMBL" id="EGF23066.1"/>
    </source>
</evidence>
<sequence length="253" mass="27599">MELRKALPTKQIIIPVVVTLLLICIWEAAVDTGAIANFLLPSPLQVLSAMIRDKDLLCAHGITTITEAILGLFWGCVLGFIVAILMDSSPLIHAALNPLITISQTIPTIAIAPLLVLWLGYDLLPKVVLVIITTFFPITISLVTGFASVDSQTINLMKIMNARPWQVFLHVKLPCALSHFFSGLSISATYAIIGAVIAEWLGGISGLGVYMIRVRKSFSYDKMFAVIFLTSALSLVLMGAVRALEHICMPWKR</sequence>
<evidence type="ECO:0000259" key="8">
    <source>
        <dbReference type="PROSITE" id="PS50928"/>
    </source>
</evidence>
<feature type="transmembrane region" description="Helical" evidence="7">
    <location>
        <begin position="60"/>
        <end position="86"/>
    </location>
</feature>
<gene>
    <name evidence="9" type="ORF">HMPREF0091_10013</name>
</gene>
<keyword evidence="10" id="KW-1185">Reference proteome</keyword>
<feature type="transmembrane region" description="Helical" evidence="7">
    <location>
        <begin position="224"/>
        <end position="244"/>
    </location>
</feature>
<feature type="transmembrane region" description="Helical" evidence="7">
    <location>
        <begin position="127"/>
        <end position="147"/>
    </location>
</feature>
<dbReference type="PANTHER" id="PTHR30151:SF20">
    <property type="entry name" value="ABC TRANSPORTER PERMEASE PROTEIN HI_0355-RELATED"/>
    <property type="match status" value="1"/>
</dbReference>
<organism evidence="9 10">
    <name type="scientific">Fannyhessea vaginae DSM 15829</name>
    <dbReference type="NCBI Taxonomy" id="525256"/>
    <lineage>
        <taxon>Bacteria</taxon>
        <taxon>Bacillati</taxon>
        <taxon>Actinomycetota</taxon>
        <taxon>Coriobacteriia</taxon>
        <taxon>Coriobacteriales</taxon>
        <taxon>Atopobiaceae</taxon>
        <taxon>Fannyhessea</taxon>
    </lineage>
</organism>
<dbReference type="Pfam" id="PF00528">
    <property type="entry name" value="BPD_transp_1"/>
    <property type="match status" value="1"/>
</dbReference>
<dbReference type="Gene3D" id="1.10.3720.10">
    <property type="entry name" value="MetI-like"/>
    <property type="match status" value="1"/>
</dbReference>
<proteinExistence type="inferred from homology"/>
<dbReference type="RefSeq" id="WP_006302121.1">
    <property type="nucleotide sequence ID" value="NZ_ACGK02000001.1"/>
</dbReference>
<dbReference type="GO" id="GO:0055085">
    <property type="term" value="P:transmembrane transport"/>
    <property type="evidence" value="ECO:0007669"/>
    <property type="project" value="InterPro"/>
</dbReference>
<dbReference type="InterPro" id="IPR000515">
    <property type="entry name" value="MetI-like"/>
</dbReference>
<evidence type="ECO:0000256" key="1">
    <source>
        <dbReference type="ARBA" id="ARBA00004651"/>
    </source>
</evidence>
<dbReference type="GeneID" id="93210658"/>
<dbReference type="InterPro" id="IPR035906">
    <property type="entry name" value="MetI-like_sf"/>
</dbReference>
<evidence type="ECO:0000256" key="7">
    <source>
        <dbReference type="RuleBase" id="RU363032"/>
    </source>
</evidence>
<feature type="transmembrane region" description="Helical" evidence="7">
    <location>
        <begin position="98"/>
        <end position="121"/>
    </location>
</feature>
<evidence type="ECO:0000256" key="6">
    <source>
        <dbReference type="ARBA" id="ARBA00023136"/>
    </source>
</evidence>
<dbReference type="PANTHER" id="PTHR30151">
    <property type="entry name" value="ALKANE SULFONATE ABC TRANSPORTER-RELATED, MEMBRANE SUBUNIT"/>
    <property type="match status" value="1"/>
</dbReference>
<dbReference type="GO" id="GO:0005886">
    <property type="term" value="C:plasma membrane"/>
    <property type="evidence" value="ECO:0007669"/>
    <property type="project" value="UniProtKB-SubCell"/>
</dbReference>
<protein>
    <submittedName>
        <fullName evidence="9">ABC transporter, permease protein</fullName>
    </submittedName>
</protein>
<comment type="similarity">
    <text evidence="7">Belongs to the binding-protein-dependent transport system permease family.</text>
</comment>
<keyword evidence="6 7" id="KW-0472">Membrane</keyword>
<feature type="domain" description="ABC transmembrane type-1" evidence="8">
    <location>
        <begin position="61"/>
        <end position="245"/>
    </location>
</feature>
<dbReference type="AlphaFoldDB" id="F1T4X8"/>
<evidence type="ECO:0000256" key="4">
    <source>
        <dbReference type="ARBA" id="ARBA00022692"/>
    </source>
</evidence>
<evidence type="ECO:0000313" key="10">
    <source>
        <dbReference type="Proteomes" id="UP000005947"/>
    </source>
</evidence>
<keyword evidence="2 7" id="KW-0813">Transport</keyword>
<dbReference type="EMBL" id="ACGK02000001">
    <property type="protein sequence ID" value="EGF23066.1"/>
    <property type="molecule type" value="Genomic_DNA"/>
</dbReference>
<evidence type="ECO:0000256" key="2">
    <source>
        <dbReference type="ARBA" id="ARBA00022448"/>
    </source>
</evidence>
<dbReference type="OrthoDB" id="7274389at2"/>
<comment type="subcellular location">
    <subcellularLocation>
        <location evidence="1 7">Cell membrane</location>
        <topology evidence="1 7">Multi-pass membrane protein</topology>
    </subcellularLocation>
</comment>
<reference evidence="9 10" key="1">
    <citation type="submission" date="2011-02" db="EMBL/GenBank/DDBJ databases">
        <authorList>
            <person name="Muzny D."/>
            <person name="Qin X."/>
            <person name="Buhay C."/>
            <person name="Dugan-Rocha S."/>
            <person name="Ding Y."/>
            <person name="Chen G."/>
            <person name="Hawes A."/>
            <person name="Holder M."/>
            <person name="Jhangiani S."/>
            <person name="Johnson A."/>
            <person name="Khan Z."/>
            <person name="Li Z."/>
            <person name="Liu W."/>
            <person name="Liu X."/>
            <person name="Perez L."/>
            <person name="Shen H."/>
            <person name="Wang Q."/>
            <person name="Watt J."/>
            <person name="Xi L."/>
            <person name="Xin Y."/>
            <person name="Zhou J."/>
            <person name="Deng J."/>
            <person name="Jiang H."/>
            <person name="Liu Y."/>
            <person name="Qu J."/>
            <person name="Song X.-Z."/>
            <person name="Zhang L."/>
            <person name="Villasana D."/>
            <person name="Johnson A."/>
            <person name="Liu J."/>
            <person name="Liyanage D."/>
            <person name="Lorensuhewa L."/>
            <person name="Robinson T."/>
            <person name="Song A."/>
            <person name="Song B.-B."/>
            <person name="Dinh H."/>
            <person name="Thornton R."/>
            <person name="Coyle M."/>
            <person name="Francisco L."/>
            <person name="Jackson L."/>
            <person name="Javaid M."/>
            <person name="Korchina V."/>
            <person name="Kovar C."/>
            <person name="Mata R."/>
            <person name="Mathew T."/>
            <person name="Ngo R."/>
            <person name="Nguyen L."/>
            <person name="Nguyen N."/>
            <person name="Okwuonu G."/>
            <person name="Ongeri F."/>
            <person name="Pham C."/>
            <person name="Simmons D."/>
            <person name="Wilczek-Boney K."/>
            <person name="Hale W."/>
            <person name="Jakkamsetti A."/>
            <person name="Pham P."/>
            <person name="Ruth R."/>
            <person name="San Lucas F."/>
            <person name="Warren J."/>
            <person name="Zhang J."/>
            <person name="Zhao Z."/>
            <person name="Zhou C."/>
            <person name="Zhu D."/>
            <person name="Lee S."/>
            <person name="Bess C."/>
            <person name="Blankenburg K."/>
            <person name="Forbes L."/>
            <person name="Fu Q."/>
            <person name="Gubbala S."/>
            <person name="Hirani K."/>
            <person name="Jayaseelan J.C."/>
            <person name="Lara F."/>
            <person name="Munidasa M."/>
            <person name="Palculict T."/>
            <person name="Patil S."/>
            <person name="Pu L.-L."/>
            <person name="Saada N."/>
            <person name="Tang L."/>
            <person name="Weissenberger G."/>
            <person name="Zhu Y."/>
            <person name="Hemphill L."/>
            <person name="Shang Y."/>
            <person name="Youmans B."/>
            <person name="Ayvaz T."/>
            <person name="Ross M."/>
            <person name="Santibanez J."/>
            <person name="Aqrawi P."/>
            <person name="Gross S."/>
            <person name="Joshi V."/>
            <person name="Fowler G."/>
            <person name="Nazareth L."/>
            <person name="Reid J."/>
            <person name="Worley K."/>
            <person name="Petrosino J."/>
            <person name="Highlander S."/>
            <person name="Gibbs R."/>
        </authorList>
    </citation>
    <scope>NUCLEOTIDE SEQUENCE [LARGE SCALE GENOMIC DNA]</scope>
    <source>
        <strain evidence="9 10">DSM 15829</strain>
    </source>
</reference>
<keyword evidence="4 7" id="KW-0812">Transmembrane</keyword>
<comment type="caution">
    <text evidence="9">The sequence shown here is derived from an EMBL/GenBank/DDBJ whole genome shotgun (WGS) entry which is preliminary data.</text>
</comment>
<dbReference type="SUPFAM" id="SSF161098">
    <property type="entry name" value="MetI-like"/>
    <property type="match status" value="1"/>
</dbReference>
<evidence type="ECO:0000256" key="5">
    <source>
        <dbReference type="ARBA" id="ARBA00022989"/>
    </source>
</evidence>
<keyword evidence="5 7" id="KW-1133">Transmembrane helix</keyword>
<name>F1T4X8_9ACTN</name>
<keyword evidence="3" id="KW-1003">Cell membrane</keyword>
<dbReference type="eggNOG" id="COG0600">
    <property type="taxonomic scope" value="Bacteria"/>
</dbReference>